<dbReference type="GO" id="GO:0016020">
    <property type="term" value="C:membrane"/>
    <property type="evidence" value="ECO:0007669"/>
    <property type="project" value="UniProtKB-SubCell"/>
</dbReference>
<dbReference type="GO" id="GO:0008270">
    <property type="term" value="F:zinc ion binding"/>
    <property type="evidence" value="ECO:0007669"/>
    <property type="project" value="UniProtKB-KW"/>
</dbReference>
<keyword evidence="4 8" id="KW-0863">Zinc-finger</keyword>
<evidence type="ECO:0000256" key="6">
    <source>
        <dbReference type="ARBA" id="ARBA00022989"/>
    </source>
</evidence>
<protein>
    <recommendedName>
        <fullName evidence="10">RING-type domain-containing protein</fullName>
    </recommendedName>
</protein>
<keyword evidence="6 9" id="KW-1133">Transmembrane helix</keyword>
<evidence type="ECO:0000256" key="9">
    <source>
        <dbReference type="SAM" id="Phobius"/>
    </source>
</evidence>
<dbReference type="InterPro" id="IPR001841">
    <property type="entry name" value="Znf_RING"/>
</dbReference>
<evidence type="ECO:0000259" key="10">
    <source>
        <dbReference type="PROSITE" id="PS50089"/>
    </source>
</evidence>
<name>A0A835QNI2_VANPL</name>
<organism evidence="11 12">
    <name type="scientific">Vanilla planifolia</name>
    <name type="common">Vanilla</name>
    <dbReference type="NCBI Taxonomy" id="51239"/>
    <lineage>
        <taxon>Eukaryota</taxon>
        <taxon>Viridiplantae</taxon>
        <taxon>Streptophyta</taxon>
        <taxon>Embryophyta</taxon>
        <taxon>Tracheophyta</taxon>
        <taxon>Spermatophyta</taxon>
        <taxon>Magnoliopsida</taxon>
        <taxon>Liliopsida</taxon>
        <taxon>Asparagales</taxon>
        <taxon>Orchidaceae</taxon>
        <taxon>Vanilloideae</taxon>
        <taxon>Vanilleae</taxon>
        <taxon>Vanilla</taxon>
    </lineage>
</organism>
<keyword evidence="3" id="KW-0479">Metal-binding</keyword>
<evidence type="ECO:0000313" key="12">
    <source>
        <dbReference type="Proteomes" id="UP000636800"/>
    </source>
</evidence>
<feature type="transmembrane region" description="Helical" evidence="9">
    <location>
        <begin position="35"/>
        <end position="58"/>
    </location>
</feature>
<dbReference type="CDD" id="cd16461">
    <property type="entry name" value="RING-H2_EL5-like"/>
    <property type="match status" value="1"/>
</dbReference>
<gene>
    <name evidence="11" type="ORF">HPP92_012675</name>
</gene>
<dbReference type="PROSITE" id="PS50089">
    <property type="entry name" value="ZF_RING_2"/>
    <property type="match status" value="1"/>
</dbReference>
<feature type="domain" description="RING-type" evidence="10">
    <location>
        <begin position="113"/>
        <end position="155"/>
    </location>
</feature>
<evidence type="ECO:0000256" key="4">
    <source>
        <dbReference type="ARBA" id="ARBA00022771"/>
    </source>
</evidence>
<dbReference type="PANTHER" id="PTHR46539:SF1">
    <property type="entry name" value="E3 UBIQUITIN-PROTEIN LIGASE ATL42"/>
    <property type="match status" value="1"/>
</dbReference>
<dbReference type="SMART" id="SM00184">
    <property type="entry name" value="RING"/>
    <property type="match status" value="1"/>
</dbReference>
<comment type="subcellular location">
    <subcellularLocation>
        <location evidence="1">Membrane</location>
    </subcellularLocation>
</comment>
<keyword evidence="12" id="KW-1185">Reference proteome</keyword>
<dbReference type="Gene3D" id="3.30.40.10">
    <property type="entry name" value="Zinc/RING finger domain, C3HC4 (zinc finger)"/>
    <property type="match status" value="1"/>
</dbReference>
<dbReference type="InterPro" id="IPR013083">
    <property type="entry name" value="Znf_RING/FYVE/PHD"/>
</dbReference>
<keyword evidence="7 9" id="KW-0472">Membrane</keyword>
<dbReference type="Proteomes" id="UP000636800">
    <property type="component" value="Chromosome 6"/>
</dbReference>
<dbReference type="PANTHER" id="PTHR46539">
    <property type="entry name" value="E3 UBIQUITIN-PROTEIN LIGASE ATL42"/>
    <property type="match status" value="1"/>
</dbReference>
<sequence>MVSNLPLSDFNRRYSRLRIHRPMSIPPQSALTPGVLMMASALFLLILFFVVLFLYLYIRRRRGPPNFSLSSQILLPSSNSSTAVPLDPGVLKSLPSTFFRSGVDRKVGYGPECTVCISEFADSQLSRFLPGCRHIFHLDCIDTWFLSNSTCPVCRSSVEPQRRRVCCLPRRHKGAGFDNVPLSRIGNRGEFIESFTDKAAHCRCKRRL</sequence>
<dbReference type="UniPathway" id="UPA00143"/>
<proteinExistence type="predicted"/>
<dbReference type="SUPFAM" id="SSF57850">
    <property type="entry name" value="RING/U-box"/>
    <property type="match status" value="1"/>
</dbReference>
<dbReference type="AlphaFoldDB" id="A0A835QNI2"/>
<dbReference type="GO" id="GO:0016567">
    <property type="term" value="P:protein ubiquitination"/>
    <property type="evidence" value="ECO:0007669"/>
    <property type="project" value="UniProtKB-UniPathway"/>
</dbReference>
<dbReference type="OrthoDB" id="331341at2759"/>
<evidence type="ECO:0000256" key="8">
    <source>
        <dbReference type="PROSITE-ProRule" id="PRU00175"/>
    </source>
</evidence>
<accession>A0A835QNI2</accession>
<evidence type="ECO:0000256" key="7">
    <source>
        <dbReference type="ARBA" id="ARBA00023136"/>
    </source>
</evidence>
<reference evidence="11 12" key="1">
    <citation type="journal article" date="2020" name="Nat. Food">
        <title>A phased Vanilla planifolia genome enables genetic improvement of flavour and production.</title>
        <authorList>
            <person name="Hasing T."/>
            <person name="Tang H."/>
            <person name="Brym M."/>
            <person name="Khazi F."/>
            <person name="Huang T."/>
            <person name="Chambers A.H."/>
        </authorList>
    </citation>
    <scope>NUCLEOTIDE SEQUENCE [LARGE SCALE GENOMIC DNA]</scope>
    <source>
        <tissue evidence="11">Leaf</tissue>
    </source>
</reference>
<keyword evidence="5" id="KW-0862">Zinc</keyword>
<evidence type="ECO:0000256" key="5">
    <source>
        <dbReference type="ARBA" id="ARBA00022833"/>
    </source>
</evidence>
<dbReference type="EMBL" id="JADCNL010000006">
    <property type="protein sequence ID" value="KAG0475834.1"/>
    <property type="molecule type" value="Genomic_DNA"/>
</dbReference>
<evidence type="ECO:0000256" key="3">
    <source>
        <dbReference type="ARBA" id="ARBA00022723"/>
    </source>
</evidence>
<dbReference type="Pfam" id="PF13639">
    <property type="entry name" value="zf-RING_2"/>
    <property type="match status" value="1"/>
</dbReference>
<evidence type="ECO:0000256" key="2">
    <source>
        <dbReference type="ARBA" id="ARBA00022692"/>
    </source>
</evidence>
<evidence type="ECO:0000313" key="11">
    <source>
        <dbReference type="EMBL" id="KAG0475834.1"/>
    </source>
</evidence>
<comment type="caution">
    <text evidence="11">The sequence shown here is derived from an EMBL/GenBank/DDBJ whole genome shotgun (WGS) entry which is preliminary data.</text>
</comment>
<keyword evidence="2 9" id="KW-0812">Transmembrane</keyword>
<evidence type="ECO:0000256" key="1">
    <source>
        <dbReference type="ARBA" id="ARBA00004370"/>
    </source>
</evidence>